<reference evidence="3" key="1">
    <citation type="submission" date="2020-06" db="EMBL/GenBank/DDBJ databases">
        <authorList>
            <consortium name="Plant Systems Biology data submission"/>
        </authorList>
    </citation>
    <scope>NUCLEOTIDE SEQUENCE</scope>
    <source>
        <strain evidence="3">D6</strain>
    </source>
</reference>
<protein>
    <submittedName>
        <fullName evidence="3">Uncharacterized protein</fullName>
    </submittedName>
</protein>
<feature type="transmembrane region" description="Helical" evidence="2">
    <location>
        <begin position="113"/>
        <end position="133"/>
    </location>
</feature>
<accession>A0A9N8E8V5</accession>
<organism evidence="3 4">
    <name type="scientific">Seminavis robusta</name>
    <dbReference type="NCBI Taxonomy" id="568900"/>
    <lineage>
        <taxon>Eukaryota</taxon>
        <taxon>Sar</taxon>
        <taxon>Stramenopiles</taxon>
        <taxon>Ochrophyta</taxon>
        <taxon>Bacillariophyta</taxon>
        <taxon>Bacillariophyceae</taxon>
        <taxon>Bacillariophycidae</taxon>
        <taxon>Naviculales</taxon>
        <taxon>Naviculaceae</taxon>
        <taxon>Seminavis</taxon>
    </lineage>
</organism>
<feature type="transmembrane region" description="Helical" evidence="2">
    <location>
        <begin position="214"/>
        <end position="235"/>
    </location>
</feature>
<evidence type="ECO:0000313" key="3">
    <source>
        <dbReference type="EMBL" id="CAB9516692.1"/>
    </source>
</evidence>
<dbReference type="AlphaFoldDB" id="A0A9N8E8V5"/>
<evidence type="ECO:0000256" key="1">
    <source>
        <dbReference type="SAM" id="MobiDB-lite"/>
    </source>
</evidence>
<feature type="compositionally biased region" description="Acidic residues" evidence="1">
    <location>
        <begin position="46"/>
        <end position="71"/>
    </location>
</feature>
<keyword evidence="2" id="KW-1133">Transmembrane helix</keyword>
<feature type="compositionally biased region" description="Acidic residues" evidence="1">
    <location>
        <begin position="19"/>
        <end position="34"/>
    </location>
</feature>
<feature type="compositionally biased region" description="Basic and acidic residues" evidence="1">
    <location>
        <begin position="273"/>
        <end position="287"/>
    </location>
</feature>
<feature type="region of interest" description="Disordered" evidence="1">
    <location>
        <begin position="273"/>
        <end position="328"/>
    </location>
</feature>
<feature type="region of interest" description="Disordered" evidence="1">
    <location>
        <begin position="1"/>
        <end position="75"/>
    </location>
</feature>
<comment type="caution">
    <text evidence="3">The sequence shown here is derived from an EMBL/GenBank/DDBJ whole genome shotgun (WGS) entry which is preliminary data.</text>
</comment>
<keyword evidence="4" id="KW-1185">Reference proteome</keyword>
<dbReference type="Proteomes" id="UP001153069">
    <property type="component" value="Unassembled WGS sequence"/>
</dbReference>
<keyword evidence="2" id="KW-0472">Membrane</keyword>
<gene>
    <name evidence="3" type="ORF">SEMRO_800_G204340.1</name>
</gene>
<dbReference type="EMBL" id="CAICTM010000799">
    <property type="protein sequence ID" value="CAB9516692.1"/>
    <property type="molecule type" value="Genomic_DNA"/>
</dbReference>
<sequence length="328" mass="36898">MKSAALATEISPPPASPLDVEEGMPIEEPQDEPATEISPHPAPPLDVEEGMPIEEHQDEPEEEEDTNGLTEEEQRERDEIIPYLLQHAYHLPTSICWSSASIKAANTCRKSGAFMTTLVVLVVMAITSFSVMLRASLESSNTVIEFDFSPLFNDTNGTNYTSAFLMTELDAFDSSNFTEAPIVMASDIPDILESHILVKEQLESLYKEQNFEDYLFVASYFVELIFTYIIYYPIFGTIMFSGVLSKCFSCYPSLLGGRPYEMQQLELAKQLKEEDMEKGEVEVEYNKTPDNSQDEDDDNSKDEDDNDNDMAAPEPKLELAKQVTDEDL</sequence>
<evidence type="ECO:0000313" key="4">
    <source>
        <dbReference type="Proteomes" id="UP001153069"/>
    </source>
</evidence>
<evidence type="ECO:0000256" key="2">
    <source>
        <dbReference type="SAM" id="Phobius"/>
    </source>
</evidence>
<name>A0A9N8E8V5_9STRA</name>
<keyword evidence="2" id="KW-0812">Transmembrane</keyword>
<feature type="compositionally biased region" description="Acidic residues" evidence="1">
    <location>
        <begin position="292"/>
        <end position="308"/>
    </location>
</feature>
<proteinExistence type="predicted"/>